<reference evidence="2 3" key="1">
    <citation type="submission" date="2017-11" db="EMBL/GenBank/DDBJ databases">
        <title>Genome-resolved metagenomics identifies genetic mobility, metabolic interactions, and unexpected diversity in perchlorate-reducing communities.</title>
        <authorList>
            <person name="Barnum T.P."/>
            <person name="Figueroa I.A."/>
            <person name="Carlstrom C.I."/>
            <person name="Lucas L.N."/>
            <person name="Engelbrektson A.L."/>
            <person name="Coates J.D."/>
        </authorList>
    </citation>
    <scope>NUCLEOTIDE SEQUENCE [LARGE SCALE GENOMIC DNA]</scope>
    <source>
        <strain evidence="2">BM706</strain>
    </source>
</reference>
<dbReference type="EMBL" id="PKTG01000107">
    <property type="protein sequence ID" value="PLX16700.1"/>
    <property type="molecule type" value="Genomic_DNA"/>
</dbReference>
<dbReference type="AlphaFoldDB" id="A0A2N5ZDF5"/>
<feature type="transmembrane region" description="Helical" evidence="1">
    <location>
        <begin position="6"/>
        <end position="26"/>
    </location>
</feature>
<proteinExistence type="predicted"/>
<dbReference type="InterPro" id="IPR013784">
    <property type="entry name" value="Carb-bd-like_fold"/>
</dbReference>
<dbReference type="GO" id="GO:0030246">
    <property type="term" value="F:carbohydrate binding"/>
    <property type="evidence" value="ECO:0007669"/>
    <property type="project" value="InterPro"/>
</dbReference>
<keyword evidence="1" id="KW-1133">Transmembrane helix</keyword>
<sequence length="134" mass="15113">MSESLLTIGFIGAVLIISMFVVMNYFHSTQNRPKRQSTGSVSGVMNTTSGKDLENIFIQVGKVRTDEKFSYTALSGKEGRTFETYTDINGEFEINGIPIGKHWLIIKKRGYKTMLRMVSVYEDKNTKVDDITLS</sequence>
<dbReference type="Gene3D" id="2.60.40.1120">
    <property type="entry name" value="Carboxypeptidase-like, regulatory domain"/>
    <property type="match status" value="1"/>
</dbReference>
<evidence type="ECO:0000313" key="2">
    <source>
        <dbReference type="EMBL" id="PLX16700.1"/>
    </source>
</evidence>
<evidence type="ECO:0000313" key="3">
    <source>
        <dbReference type="Proteomes" id="UP000234857"/>
    </source>
</evidence>
<dbReference type="SUPFAM" id="SSF49452">
    <property type="entry name" value="Starch-binding domain-like"/>
    <property type="match status" value="1"/>
</dbReference>
<comment type="caution">
    <text evidence="2">The sequence shown here is derived from an EMBL/GenBank/DDBJ whole genome shotgun (WGS) entry which is preliminary data.</text>
</comment>
<name>A0A2N5ZDF5_MUIH1</name>
<keyword evidence="1" id="KW-0812">Transmembrane</keyword>
<keyword evidence="1" id="KW-0472">Membrane</keyword>
<protein>
    <recommendedName>
        <fullName evidence="4">Carboxypeptidase regulatory-like domain-containing protein</fullName>
    </recommendedName>
</protein>
<evidence type="ECO:0008006" key="4">
    <source>
        <dbReference type="Google" id="ProtNLM"/>
    </source>
</evidence>
<dbReference type="Proteomes" id="UP000234857">
    <property type="component" value="Unassembled WGS sequence"/>
</dbReference>
<evidence type="ECO:0000256" key="1">
    <source>
        <dbReference type="SAM" id="Phobius"/>
    </source>
</evidence>
<accession>A0A2N5ZDF5</accession>
<organism evidence="2 3">
    <name type="scientific">Muiribacterium halophilum</name>
    <dbReference type="NCBI Taxonomy" id="2053465"/>
    <lineage>
        <taxon>Bacteria</taxon>
        <taxon>Candidatus Muiribacteriota</taxon>
        <taxon>Candidatus Muiribacteriia</taxon>
        <taxon>Candidatus Muiribacteriales</taxon>
        <taxon>Candidatus Muiribacteriaceae</taxon>
        <taxon>Candidatus Muiribacterium</taxon>
    </lineage>
</organism>
<gene>
    <name evidence="2" type="ORF">C0601_09490</name>
</gene>